<dbReference type="EMBL" id="MGGL01000008">
    <property type="protein sequence ID" value="OGM26939.1"/>
    <property type="molecule type" value="Genomic_DNA"/>
</dbReference>
<dbReference type="Proteomes" id="UP000179221">
    <property type="component" value="Unassembled WGS sequence"/>
</dbReference>
<reference evidence="1 2" key="1">
    <citation type="journal article" date="2016" name="Nat. Commun.">
        <title>Thousands of microbial genomes shed light on interconnected biogeochemical processes in an aquifer system.</title>
        <authorList>
            <person name="Anantharaman K."/>
            <person name="Brown C.T."/>
            <person name="Hug L.A."/>
            <person name="Sharon I."/>
            <person name="Castelle C.J."/>
            <person name="Probst A.J."/>
            <person name="Thomas B.C."/>
            <person name="Singh A."/>
            <person name="Wilkins M.J."/>
            <person name="Karaoz U."/>
            <person name="Brodie E.L."/>
            <person name="Williams K.H."/>
            <person name="Hubbard S.S."/>
            <person name="Banfield J.F."/>
        </authorList>
    </citation>
    <scope>NUCLEOTIDE SEQUENCE [LARGE SCALE GENOMIC DNA]</scope>
</reference>
<gene>
    <name evidence="1" type="ORF">A2628_05865</name>
</gene>
<accession>A0A1F7YJ81</accession>
<dbReference type="AlphaFoldDB" id="A0A1F7YJ81"/>
<comment type="caution">
    <text evidence="1">The sequence shown here is derived from an EMBL/GenBank/DDBJ whole genome shotgun (WGS) entry which is preliminary data.</text>
</comment>
<evidence type="ECO:0000313" key="2">
    <source>
        <dbReference type="Proteomes" id="UP000179221"/>
    </source>
</evidence>
<evidence type="ECO:0000313" key="1">
    <source>
        <dbReference type="EMBL" id="OGM26939.1"/>
    </source>
</evidence>
<sequence length="271" mass="30455">MRELGDLPDQFNDENLAKYPELARTRKLFIDLFKDKSPLVNLGYTSKQIIQAQPVLELLLAEGKVLTYGFKSHYLDFVSKERGEKEALSIDNLPSKRGYYLIAFRDNTPSLPPVEELLADIFGNVSQPNVFSDLDTQIAHVALFEGCSDINNLSYLVKELSSGFAFEGMRLGTYRENPLTKLARLVGQVSTYRAAWVDETNNEFVVRVDPPNSLGIDPVFASYKKLNKITDMRGSVVPVGKKPSTSENKVMQTLRAKERQLVIGKLVFGNK</sequence>
<organism evidence="1 2">
    <name type="scientific">Candidatus Woesebacteria bacterium RIFCSPHIGHO2_01_FULL_40_22</name>
    <dbReference type="NCBI Taxonomy" id="1802499"/>
    <lineage>
        <taxon>Bacteria</taxon>
        <taxon>Candidatus Woeseibacteriota</taxon>
    </lineage>
</organism>
<protein>
    <submittedName>
        <fullName evidence="1">Uncharacterized protein</fullName>
    </submittedName>
</protein>
<name>A0A1F7YJ81_9BACT</name>
<proteinExistence type="predicted"/>